<dbReference type="KEGG" id="msar:MSAR_02640"/>
<reference evidence="1 2" key="1">
    <citation type="journal article" date="2019" name="Emerg. Microbes Infect.">
        <title>Comprehensive subspecies identification of 175 nontuberculous mycobacteria species based on 7547 genomic profiles.</title>
        <authorList>
            <person name="Matsumoto Y."/>
            <person name="Kinjo T."/>
            <person name="Motooka D."/>
            <person name="Nabeya D."/>
            <person name="Jung N."/>
            <person name="Uechi K."/>
            <person name="Horii T."/>
            <person name="Iida T."/>
            <person name="Fujita J."/>
            <person name="Nakamura S."/>
        </authorList>
    </citation>
    <scope>NUCLEOTIDE SEQUENCE [LARGE SCALE GENOMIC DNA]</scope>
    <source>
        <strain evidence="1 2">JCM 30395</strain>
    </source>
</reference>
<accession>A0A7I7SK37</accession>
<sequence>MSIGSCTRGGTEIRATAGDLRVTGRELDAAGHRCHDGLGVRGPVRLSLLPVDDRLGGSNVTAVERRQRIR</sequence>
<gene>
    <name evidence="1" type="ORF">MSAR_02640</name>
</gene>
<evidence type="ECO:0000313" key="1">
    <source>
        <dbReference type="EMBL" id="BBY57128.1"/>
    </source>
</evidence>
<organism evidence="1 2">
    <name type="scientific">Mycolicibacterium sarraceniae</name>
    <dbReference type="NCBI Taxonomy" id="1534348"/>
    <lineage>
        <taxon>Bacteria</taxon>
        <taxon>Bacillati</taxon>
        <taxon>Actinomycetota</taxon>
        <taxon>Actinomycetes</taxon>
        <taxon>Mycobacteriales</taxon>
        <taxon>Mycobacteriaceae</taxon>
        <taxon>Mycolicibacterium</taxon>
    </lineage>
</organism>
<dbReference type="RefSeq" id="WP_170310424.1">
    <property type="nucleotide sequence ID" value="NZ_AP022595.1"/>
</dbReference>
<protein>
    <submittedName>
        <fullName evidence="1">Uncharacterized protein</fullName>
    </submittedName>
</protein>
<dbReference type="AlphaFoldDB" id="A0A7I7SK37"/>
<dbReference type="EMBL" id="AP022595">
    <property type="protein sequence ID" value="BBY57128.1"/>
    <property type="molecule type" value="Genomic_DNA"/>
</dbReference>
<name>A0A7I7SK37_9MYCO</name>
<proteinExistence type="predicted"/>
<keyword evidence="2" id="KW-1185">Reference proteome</keyword>
<dbReference type="Proteomes" id="UP000466445">
    <property type="component" value="Chromosome"/>
</dbReference>
<evidence type="ECO:0000313" key="2">
    <source>
        <dbReference type="Proteomes" id="UP000466445"/>
    </source>
</evidence>